<comment type="caution">
    <text evidence="1">The sequence shown here is derived from an EMBL/GenBank/DDBJ whole genome shotgun (WGS) entry which is preliminary data.</text>
</comment>
<name>A0A645FCB2_9ZZZZ</name>
<evidence type="ECO:0000313" key="1">
    <source>
        <dbReference type="EMBL" id="MPN11961.1"/>
    </source>
</evidence>
<sequence>MPIALVFAEADIRDDVHFRIFFLDNADGLLDNPIIHKGWCCFRVLFIRHAEQNNVTDAQRLQLIQFLWQHIERQVVLTLHGRDFTLNVFPVYHKQRVNHIAHG</sequence>
<accession>A0A645FCB2</accession>
<organism evidence="1">
    <name type="scientific">bioreactor metagenome</name>
    <dbReference type="NCBI Taxonomy" id="1076179"/>
    <lineage>
        <taxon>unclassified sequences</taxon>
        <taxon>metagenomes</taxon>
        <taxon>ecological metagenomes</taxon>
    </lineage>
</organism>
<proteinExistence type="predicted"/>
<protein>
    <submittedName>
        <fullName evidence="1">Uncharacterized protein</fullName>
    </submittedName>
</protein>
<dbReference type="EMBL" id="VSSQ01058233">
    <property type="protein sequence ID" value="MPN11961.1"/>
    <property type="molecule type" value="Genomic_DNA"/>
</dbReference>
<gene>
    <name evidence="1" type="ORF">SDC9_159270</name>
</gene>
<reference evidence="1" key="1">
    <citation type="submission" date="2019-08" db="EMBL/GenBank/DDBJ databases">
        <authorList>
            <person name="Kucharzyk K."/>
            <person name="Murdoch R.W."/>
            <person name="Higgins S."/>
            <person name="Loffler F."/>
        </authorList>
    </citation>
    <scope>NUCLEOTIDE SEQUENCE</scope>
</reference>
<dbReference type="AlphaFoldDB" id="A0A645FCB2"/>